<sequence length="58" mass="6047">CTSPTAGSRSSPSGAARSRSAWPGWPSACASSSTRTPSTRSRSSASRRGSRDWTTTRS</sequence>
<dbReference type="EMBL" id="CADCUB010000121">
    <property type="protein sequence ID" value="CAA9343722.1"/>
    <property type="molecule type" value="Genomic_DNA"/>
</dbReference>
<name>A0A6J4LWU5_9ACTN</name>
<organism evidence="2">
    <name type="scientific">uncultured Frankineae bacterium</name>
    <dbReference type="NCBI Taxonomy" id="437475"/>
    <lineage>
        <taxon>Bacteria</taxon>
        <taxon>Bacillati</taxon>
        <taxon>Actinomycetota</taxon>
        <taxon>Actinomycetes</taxon>
        <taxon>Frankiales</taxon>
        <taxon>environmental samples</taxon>
    </lineage>
</organism>
<feature type="compositionally biased region" description="Low complexity" evidence="1">
    <location>
        <begin position="1"/>
        <end position="47"/>
    </location>
</feature>
<feature type="non-terminal residue" evidence="2">
    <location>
        <position position="58"/>
    </location>
</feature>
<feature type="region of interest" description="Disordered" evidence="1">
    <location>
        <begin position="1"/>
        <end position="58"/>
    </location>
</feature>
<protein>
    <submittedName>
        <fullName evidence="2">Uncharacterized protein</fullName>
    </submittedName>
</protein>
<reference evidence="2" key="1">
    <citation type="submission" date="2020-02" db="EMBL/GenBank/DDBJ databases">
        <authorList>
            <person name="Meier V. D."/>
        </authorList>
    </citation>
    <scope>NUCLEOTIDE SEQUENCE</scope>
    <source>
        <strain evidence="2">AVDCRST_MAG07</strain>
    </source>
</reference>
<gene>
    <name evidence="2" type="ORF">AVDCRST_MAG07-2546</name>
</gene>
<evidence type="ECO:0000313" key="2">
    <source>
        <dbReference type="EMBL" id="CAA9343722.1"/>
    </source>
</evidence>
<accession>A0A6J4LWU5</accession>
<evidence type="ECO:0000256" key="1">
    <source>
        <dbReference type="SAM" id="MobiDB-lite"/>
    </source>
</evidence>
<dbReference type="AlphaFoldDB" id="A0A6J4LWU5"/>
<feature type="non-terminal residue" evidence="2">
    <location>
        <position position="1"/>
    </location>
</feature>
<proteinExistence type="predicted"/>